<evidence type="ECO:0000313" key="9">
    <source>
        <dbReference type="EMBL" id="MDI1488627.1"/>
    </source>
</evidence>
<feature type="transmembrane region" description="Helical" evidence="7">
    <location>
        <begin position="465"/>
        <end position="491"/>
    </location>
</feature>
<feature type="transmembrane region" description="Helical" evidence="7">
    <location>
        <begin position="93"/>
        <end position="114"/>
    </location>
</feature>
<evidence type="ECO:0000313" key="10">
    <source>
        <dbReference type="Proteomes" id="UP001161017"/>
    </source>
</evidence>
<dbReference type="Pfam" id="PF07690">
    <property type="entry name" value="MFS_1"/>
    <property type="match status" value="1"/>
</dbReference>
<dbReference type="SUPFAM" id="SSF103473">
    <property type="entry name" value="MFS general substrate transporter"/>
    <property type="match status" value="2"/>
</dbReference>
<keyword evidence="4 7" id="KW-1133">Transmembrane helix</keyword>
<feature type="transmembrane region" description="Helical" evidence="7">
    <location>
        <begin position="503"/>
        <end position="521"/>
    </location>
</feature>
<dbReference type="PROSITE" id="PS50850">
    <property type="entry name" value="MFS"/>
    <property type="match status" value="2"/>
</dbReference>
<dbReference type="EMBL" id="JAPUFD010000007">
    <property type="protein sequence ID" value="MDI1488627.1"/>
    <property type="molecule type" value="Genomic_DNA"/>
</dbReference>
<reference evidence="9" key="1">
    <citation type="journal article" date="2023" name="Genome Biol. Evol.">
        <title>First Whole Genome Sequence and Flow Cytometry Genome Size Data for the Lichen-Forming Fungus Ramalina farinacea (Ascomycota).</title>
        <authorList>
            <person name="Llewellyn T."/>
            <person name="Mian S."/>
            <person name="Hill R."/>
            <person name="Leitch I.J."/>
            <person name="Gaya E."/>
        </authorList>
    </citation>
    <scope>NUCLEOTIDE SEQUENCE</scope>
    <source>
        <strain evidence="9">LIQ254RAFAR</strain>
    </source>
</reference>
<proteinExistence type="predicted"/>
<feature type="transmembrane region" description="Helical" evidence="7">
    <location>
        <begin position="150"/>
        <end position="173"/>
    </location>
</feature>
<dbReference type="CDD" id="cd17325">
    <property type="entry name" value="MFS_MdtG_SLC18_like"/>
    <property type="match status" value="1"/>
</dbReference>
<feature type="transmembrane region" description="Helical" evidence="7">
    <location>
        <begin position="308"/>
        <end position="329"/>
    </location>
</feature>
<dbReference type="AlphaFoldDB" id="A0AA43TY17"/>
<accession>A0AA43TY17</accession>
<keyword evidence="2" id="KW-0813">Transport</keyword>
<sequence>MGQSQPWGLKWRSHTLFIVATVGIGLFTDLFLYGIVVPVLPYLLTDRVGLPHDQIQSHVSGLLATYALASVLFSPVAGIIADRLSNSRQLPFLIGLIALLLATLLLCLGQSVPVLAVARVLQGISAAVVWTIGLALVLDTVGPENLGKTIGSIFGFISIGELAAPVLGGVVYSKSGIKGVFGMGFGIFAVDFIMRILLIEKKTAAKYGATEDNREVDGNAENEEEQDGDGEAGEEDPLIKKQEEDHYKVPDGQSKAVRSFPLLHCLKDPRLLTALLLALVQAALLGTYDATIPTIAQDYFGFTSLEAGLIFIALILPYVIGGPVAGWLVDKKGPKPAAVFGFGYLAPALILLRLVQPGGKQQLIVYCVILAFNGVGMAVIGSPSIVEASYVVSMYHKANPDFFGSNGPYAQLYGLNSMVFSLGLTLGPVISGLLKDTIGYGNMNLVKRESQSVSQWHRFRSSRRFIIIVVNLAVFTDAYLYGLIIPVLPFFLSDFAGVSSQDLQKWIGILLGAYGAGLIVGSRTRKIDGYELTLHSASTAIAGHLADKSNSRRATYMLGLVALAISTVMFSVGRSVAVLVVARSIQGASSAFVHCVGVVS</sequence>
<evidence type="ECO:0000256" key="5">
    <source>
        <dbReference type="ARBA" id="ARBA00023136"/>
    </source>
</evidence>
<feature type="domain" description="Major facilitator superfamily (MFS) profile" evidence="8">
    <location>
        <begin position="18"/>
        <end position="489"/>
    </location>
</feature>
<feature type="transmembrane region" description="Helical" evidence="7">
    <location>
        <begin position="361"/>
        <end position="380"/>
    </location>
</feature>
<evidence type="ECO:0000256" key="7">
    <source>
        <dbReference type="SAM" id="Phobius"/>
    </source>
</evidence>
<dbReference type="InterPro" id="IPR050930">
    <property type="entry name" value="MFS_Vesicular_Transporter"/>
</dbReference>
<evidence type="ECO:0000256" key="2">
    <source>
        <dbReference type="ARBA" id="ARBA00022448"/>
    </source>
</evidence>
<dbReference type="GO" id="GO:0016020">
    <property type="term" value="C:membrane"/>
    <property type="evidence" value="ECO:0007669"/>
    <property type="project" value="UniProtKB-SubCell"/>
</dbReference>
<dbReference type="InterPro" id="IPR020846">
    <property type="entry name" value="MFS_dom"/>
</dbReference>
<feature type="transmembrane region" description="Helical" evidence="7">
    <location>
        <begin position="63"/>
        <end position="81"/>
    </location>
</feature>
<dbReference type="PANTHER" id="PTHR23506">
    <property type="entry name" value="GH10249P"/>
    <property type="match status" value="1"/>
</dbReference>
<gene>
    <name evidence="9" type="ORF">OHK93_007902</name>
</gene>
<keyword evidence="10" id="KW-1185">Reference proteome</keyword>
<dbReference type="InterPro" id="IPR036259">
    <property type="entry name" value="MFS_trans_sf"/>
</dbReference>
<dbReference type="Proteomes" id="UP001161017">
    <property type="component" value="Unassembled WGS sequence"/>
</dbReference>
<keyword evidence="3 7" id="KW-0812">Transmembrane</keyword>
<dbReference type="Gene3D" id="1.20.1250.20">
    <property type="entry name" value="MFS general substrate transporter like domains"/>
    <property type="match status" value="3"/>
</dbReference>
<organism evidence="9 10">
    <name type="scientific">Ramalina farinacea</name>
    <dbReference type="NCBI Taxonomy" id="258253"/>
    <lineage>
        <taxon>Eukaryota</taxon>
        <taxon>Fungi</taxon>
        <taxon>Dikarya</taxon>
        <taxon>Ascomycota</taxon>
        <taxon>Pezizomycotina</taxon>
        <taxon>Lecanoromycetes</taxon>
        <taxon>OSLEUM clade</taxon>
        <taxon>Lecanoromycetidae</taxon>
        <taxon>Lecanorales</taxon>
        <taxon>Lecanorineae</taxon>
        <taxon>Ramalinaceae</taxon>
        <taxon>Ramalina</taxon>
    </lineage>
</organism>
<feature type="domain" description="Major facilitator superfamily (MFS) profile" evidence="8">
    <location>
        <begin position="482"/>
        <end position="600"/>
    </location>
</feature>
<evidence type="ECO:0000259" key="8">
    <source>
        <dbReference type="PROSITE" id="PS50850"/>
    </source>
</evidence>
<feature type="compositionally biased region" description="Acidic residues" evidence="6">
    <location>
        <begin position="218"/>
        <end position="235"/>
    </location>
</feature>
<evidence type="ECO:0000256" key="3">
    <source>
        <dbReference type="ARBA" id="ARBA00022692"/>
    </source>
</evidence>
<evidence type="ECO:0000256" key="4">
    <source>
        <dbReference type="ARBA" id="ARBA00022989"/>
    </source>
</evidence>
<comment type="caution">
    <text evidence="9">The sequence shown here is derived from an EMBL/GenBank/DDBJ whole genome shotgun (WGS) entry which is preliminary data.</text>
</comment>
<feature type="transmembrane region" description="Helical" evidence="7">
    <location>
        <begin position="179"/>
        <end position="198"/>
    </location>
</feature>
<feature type="transmembrane region" description="Helical" evidence="7">
    <location>
        <begin position="558"/>
        <end position="582"/>
    </location>
</feature>
<evidence type="ECO:0000256" key="6">
    <source>
        <dbReference type="SAM" id="MobiDB-lite"/>
    </source>
</evidence>
<feature type="transmembrane region" description="Helical" evidence="7">
    <location>
        <begin position="16"/>
        <end position="43"/>
    </location>
</feature>
<feature type="transmembrane region" description="Helical" evidence="7">
    <location>
        <begin position="271"/>
        <end position="288"/>
    </location>
</feature>
<dbReference type="GO" id="GO:0022857">
    <property type="term" value="F:transmembrane transporter activity"/>
    <property type="evidence" value="ECO:0007669"/>
    <property type="project" value="InterPro"/>
</dbReference>
<comment type="subcellular location">
    <subcellularLocation>
        <location evidence="1">Membrane</location>
        <topology evidence="1">Multi-pass membrane protein</topology>
    </subcellularLocation>
</comment>
<dbReference type="PANTHER" id="PTHR23506:SF37">
    <property type="entry name" value="MAJOR FACILITATOR SUPERFAMILY (MFS) PROFILE DOMAIN-CONTAINING PROTEIN"/>
    <property type="match status" value="1"/>
</dbReference>
<evidence type="ECO:0000256" key="1">
    <source>
        <dbReference type="ARBA" id="ARBA00004141"/>
    </source>
</evidence>
<keyword evidence="5 7" id="KW-0472">Membrane</keyword>
<feature type="transmembrane region" description="Helical" evidence="7">
    <location>
        <begin position="120"/>
        <end position="138"/>
    </location>
</feature>
<feature type="region of interest" description="Disordered" evidence="6">
    <location>
        <begin position="210"/>
        <end position="235"/>
    </location>
</feature>
<name>A0AA43TY17_9LECA</name>
<feature type="transmembrane region" description="Helical" evidence="7">
    <location>
        <begin position="336"/>
        <end position="355"/>
    </location>
</feature>
<dbReference type="InterPro" id="IPR011701">
    <property type="entry name" value="MFS"/>
</dbReference>
<protein>
    <recommendedName>
        <fullName evidence="8">Major facilitator superfamily (MFS) profile domain-containing protein</fullName>
    </recommendedName>
</protein>